<feature type="transmembrane region" description="Helical" evidence="6">
    <location>
        <begin position="238"/>
        <end position="258"/>
    </location>
</feature>
<dbReference type="SUPFAM" id="SSF103473">
    <property type="entry name" value="MFS general substrate transporter"/>
    <property type="match status" value="1"/>
</dbReference>
<feature type="transmembrane region" description="Helical" evidence="6">
    <location>
        <begin position="147"/>
        <end position="172"/>
    </location>
</feature>
<feature type="transmembrane region" description="Helical" evidence="6">
    <location>
        <begin position="12"/>
        <end position="34"/>
    </location>
</feature>
<sequence>MSDMHTEIRRQGLPGHLAWYLLGVVLIANVLSYVDRQILTLLVAPIRADLGISDTQLSLLHGLAFTVLYSVLGIPLGRYADRHNRKRLIFWGIVIWSAMTVACGLANSYFELFAARVGVGIGEATLAPAAYSMICDAFDKSRRGTALGVYSSGIFLGIGSSIAIGGTVLASLRGAKEVVLPIIGSVHTWQAAFIYVGMPGFLMALLLLTVKEPVRDNAVPAGGPELDQTLGYFRQHRALFAMVLLGYALIALAAYGTGSWMPTVLMRLYGWTPPQAGINYGLAVTIMGTIGGVAGGYLGDRWLRMGRADSRLWLTIVAVLAWLPLAYAGMRASDAYSTLYLMGGAVAFSSWANGLGPTAIQDLVPGALRGQATAIFFFVINMIGLGIGPTVVALVNDHVYADEKALPLSILSVGIPAMLLGIALLYLARARYRAVSHNLR</sequence>
<dbReference type="PROSITE" id="PS50850">
    <property type="entry name" value="MFS"/>
    <property type="match status" value="1"/>
</dbReference>
<evidence type="ECO:0000256" key="1">
    <source>
        <dbReference type="ARBA" id="ARBA00004141"/>
    </source>
</evidence>
<dbReference type="PANTHER" id="PTHR23505:SF79">
    <property type="entry name" value="PROTEIN SPINSTER"/>
    <property type="match status" value="1"/>
</dbReference>
<evidence type="ECO:0000313" key="8">
    <source>
        <dbReference type="EMBL" id="MEN3068314.1"/>
    </source>
</evidence>
<comment type="subcellular location">
    <subcellularLocation>
        <location evidence="1">Membrane</location>
        <topology evidence="1">Multi-pass membrane protein</topology>
    </subcellularLocation>
</comment>
<evidence type="ECO:0000256" key="6">
    <source>
        <dbReference type="SAM" id="Phobius"/>
    </source>
</evidence>
<evidence type="ECO:0000259" key="7">
    <source>
        <dbReference type="PROSITE" id="PS50850"/>
    </source>
</evidence>
<feature type="domain" description="Major facilitator superfamily (MFS) profile" evidence="7">
    <location>
        <begin position="21"/>
        <end position="433"/>
    </location>
</feature>
<dbReference type="InterPro" id="IPR044770">
    <property type="entry name" value="MFS_spinster-like"/>
</dbReference>
<evidence type="ECO:0000256" key="5">
    <source>
        <dbReference type="ARBA" id="ARBA00023136"/>
    </source>
</evidence>
<protein>
    <submittedName>
        <fullName evidence="8">MFS transporter</fullName>
    </submittedName>
</protein>
<feature type="transmembrane region" description="Helical" evidence="6">
    <location>
        <begin position="57"/>
        <end position="76"/>
    </location>
</feature>
<keyword evidence="9" id="KW-1185">Reference proteome</keyword>
<name>A0ABU9YX26_9RHOO</name>
<evidence type="ECO:0000256" key="3">
    <source>
        <dbReference type="ARBA" id="ARBA00022692"/>
    </source>
</evidence>
<comment type="caution">
    <text evidence="8">The sequence shown here is derived from an EMBL/GenBank/DDBJ whole genome shotgun (WGS) entry which is preliminary data.</text>
</comment>
<feature type="transmembrane region" description="Helical" evidence="6">
    <location>
        <begin position="278"/>
        <end position="298"/>
    </location>
</feature>
<feature type="transmembrane region" description="Helical" evidence="6">
    <location>
        <begin position="113"/>
        <end position="135"/>
    </location>
</feature>
<feature type="transmembrane region" description="Helical" evidence="6">
    <location>
        <begin position="372"/>
        <end position="394"/>
    </location>
</feature>
<evidence type="ECO:0000313" key="9">
    <source>
        <dbReference type="Proteomes" id="UP001410394"/>
    </source>
</evidence>
<feature type="transmembrane region" description="Helical" evidence="6">
    <location>
        <begin position="339"/>
        <end position="360"/>
    </location>
</feature>
<reference evidence="8 9" key="1">
    <citation type="journal article" date="2018" name="Int. J. Syst. Evol. Microbiol.">
        <title>Uliginosibacterium sediminicola sp. nov., isolated from freshwater sediment.</title>
        <authorList>
            <person name="Hwang W.M."/>
            <person name="Kim S.M."/>
            <person name="Kang K."/>
            <person name="Ahn T.Y."/>
        </authorList>
    </citation>
    <scope>NUCLEOTIDE SEQUENCE [LARGE SCALE GENOMIC DNA]</scope>
    <source>
        <strain evidence="8 9">M1-21</strain>
    </source>
</reference>
<dbReference type="InterPro" id="IPR011701">
    <property type="entry name" value="MFS"/>
</dbReference>
<keyword evidence="4 6" id="KW-1133">Transmembrane helix</keyword>
<dbReference type="Pfam" id="PF07690">
    <property type="entry name" value="MFS_1"/>
    <property type="match status" value="1"/>
</dbReference>
<dbReference type="RefSeq" id="WP_345919084.1">
    <property type="nucleotide sequence ID" value="NZ_JBDIVE010000003.1"/>
</dbReference>
<dbReference type="EMBL" id="JBDIVE010000003">
    <property type="protein sequence ID" value="MEN3068314.1"/>
    <property type="molecule type" value="Genomic_DNA"/>
</dbReference>
<evidence type="ECO:0000256" key="2">
    <source>
        <dbReference type="ARBA" id="ARBA00022448"/>
    </source>
</evidence>
<dbReference type="Proteomes" id="UP001410394">
    <property type="component" value="Unassembled WGS sequence"/>
</dbReference>
<keyword evidence="2" id="KW-0813">Transport</keyword>
<feature type="transmembrane region" description="Helical" evidence="6">
    <location>
        <begin position="406"/>
        <end position="428"/>
    </location>
</feature>
<dbReference type="PANTHER" id="PTHR23505">
    <property type="entry name" value="SPINSTER"/>
    <property type="match status" value="1"/>
</dbReference>
<proteinExistence type="predicted"/>
<feature type="transmembrane region" description="Helical" evidence="6">
    <location>
        <begin position="88"/>
        <end position="107"/>
    </location>
</feature>
<dbReference type="CDD" id="cd17328">
    <property type="entry name" value="MFS_spinster_like"/>
    <property type="match status" value="1"/>
</dbReference>
<dbReference type="InterPro" id="IPR036259">
    <property type="entry name" value="MFS_trans_sf"/>
</dbReference>
<dbReference type="InterPro" id="IPR020846">
    <property type="entry name" value="MFS_dom"/>
</dbReference>
<gene>
    <name evidence="8" type="ORF">ABDB84_07470</name>
</gene>
<dbReference type="Gene3D" id="1.20.1250.20">
    <property type="entry name" value="MFS general substrate transporter like domains"/>
    <property type="match status" value="2"/>
</dbReference>
<organism evidence="8 9">
    <name type="scientific">Uliginosibacterium sediminicola</name>
    <dbReference type="NCBI Taxonomy" id="2024550"/>
    <lineage>
        <taxon>Bacteria</taxon>
        <taxon>Pseudomonadati</taxon>
        <taxon>Pseudomonadota</taxon>
        <taxon>Betaproteobacteria</taxon>
        <taxon>Rhodocyclales</taxon>
        <taxon>Zoogloeaceae</taxon>
        <taxon>Uliginosibacterium</taxon>
    </lineage>
</organism>
<accession>A0ABU9YX26</accession>
<feature type="transmembrane region" description="Helical" evidence="6">
    <location>
        <begin position="310"/>
        <end position="327"/>
    </location>
</feature>
<keyword evidence="5 6" id="KW-0472">Membrane</keyword>
<evidence type="ECO:0000256" key="4">
    <source>
        <dbReference type="ARBA" id="ARBA00022989"/>
    </source>
</evidence>
<feature type="transmembrane region" description="Helical" evidence="6">
    <location>
        <begin position="192"/>
        <end position="210"/>
    </location>
</feature>
<keyword evidence="3 6" id="KW-0812">Transmembrane</keyword>